<feature type="compositionally biased region" description="Polar residues" evidence="1">
    <location>
        <begin position="28"/>
        <end position="40"/>
    </location>
</feature>
<feature type="transmembrane region" description="Helical" evidence="2">
    <location>
        <begin position="289"/>
        <end position="312"/>
    </location>
</feature>
<feature type="transmembrane region" description="Helical" evidence="2">
    <location>
        <begin position="160"/>
        <end position="181"/>
    </location>
</feature>
<dbReference type="EMBL" id="JAULSY010000096">
    <property type="protein sequence ID" value="KAK0666053.1"/>
    <property type="molecule type" value="Genomic_DNA"/>
</dbReference>
<evidence type="ECO:0000256" key="2">
    <source>
        <dbReference type="SAM" id="Phobius"/>
    </source>
</evidence>
<evidence type="ECO:0000313" key="4">
    <source>
        <dbReference type="Proteomes" id="UP001174997"/>
    </source>
</evidence>
<dbReference type="Proteomes" id="UP001174997">
    <property type="component" value="Unassembled WGS sequence"/>
</dbReference>
<feature type="compositionally biased region" description="Low complexity" evidence="1">
    <location>
        <begin position="115"/>
        <end position="135"/>
    </location>
</feature>
<protein>
    <submittedName>
        <fullName evidence="3">Uncharacterized protein</fullName>
    </submittedName>
</protein>
<feature type="region of interest" description="Disordered" evidence="1">
    <location>
        <begin position="1"/>
        <end position="135"/>
    </location>
</feature>
<organism evidence="3 4">
    <name type="scientific">Cercophora samala</name>
    <dbReference type="NCBI Taxonomy" id="330535"/>
    <lineage>
        <taxon>Eukaryota</taxon>
        <taxon>Fungi</taxon>
        <taxon>Dikarya</taxon>
        <taxon>Ascomycota</taxon>
        <taxon>Pezizomycotina</taxon>
        <taxon>Sordariomycetes</taxon>
        <taxon>Sordariomycetidae</taxon>
        <taxon>Sordariales</taxon>
        <taxon>Lasiosphaeriaceae</taxon>
        <taxon>Cercophora</taxon>
    </lineage>
</organism>
<feature type="transmembrane region" description="Helical" evidence="2">
    <location>
        <begin position="654"/>
        <end position="680"/>
    </location>
</feature>
<keyword evidence="2" id="KW-0812">Transmembrane</keyword>
<proteinExistence type="predicted"/>
<name>A0AA40D8U6_9PEZI</name>
<keyword evidence="2" id="KW-0472">Membrane</keyword>
<sequence>MQRANRTPGLDANSQDAPVLLQDLAPHASSSTPQSRNIEPNQHEVATISHTDNANPPPASPPNLNITSNIPSLPADTQHNPAESTPAVPSLPNSPQPPVTNFSTPQIIHHQHPANLPSSGSSGPSNNPSSPNLPTRLSKLLSRLSTLPTPPIITRLQKHLNVPTILLITLLLFIFVTLISWQAHNLDWPLARIPTPSGILLLTIVAKFTDWALAGVTDDAWERLQWGPLLQRDRGNLLTFLVMGGGLGSWWRVLFSSGVQPGEETRLGRVRRLLAQPRWRWKPRFGARFWSFLRIFVWLFVQFPGLILMAMIDNKDSFRPTAWGDVTGGMGLFNVSEGWLQPADPAAYRQVLGILQDPTITVTADPISEACGREKSCQSYILSGGTTLVQPWVYTHPRLTGNHAYVIKNVPAYQIDGWETSFNHSLPYASWSDDQCRVFTALSPLGGVDAAIQICVKNDGDDGRLSAGIRPCGPYIDKNGNCTLHPAYPGWHSFPAFSSIIELYRLNVDLVTDRHTHAIVELSGKASPIKQAVPPDDFLQAFSLLLCPFPSNSTQISRWCAAGALNHMLTTSVAWRIEQAYDERYFDNQLAIDILRNLFGTVLYMFNPVYRAISVDGSVPWRPNETVQGLPPENTFRGSPAVQSTYVAPATWTVVAFIVSAVILISAAVVAMIVASMYAAMPDLNKFPVLDGMKVVVVDPATGEEAFFGDAVGSEKMKEEIIYATGRMTVRLRQGGTTSGPSPPSPSR</sequence>
<keyword evidence="2" id="KW-1133">Transmembrane helix</keyword>
<feature type="compositionally biased region" description="Polar residues" evidence="1">
    <location>
        <begin position="66"/>
        <end position="83"/>
    </location>
</feature>
<accession>A0AA40D8U6</accession>
<evidence type="ECO:0000313" key="3">
    <source>
        <dbReference type="EMBL" id="KAK0666053.1"/>
    </source>
</evidence>
<feature type="transmembrane region" description="Helical" evidence="2">
    <location>
        <begin position="235"/>
        <end position="253"/>
    </location>
</feature>
<gene>
    <name evidence="3" type="ORF">QBC41DRAFT_358421</name>
</gene>
<evidence type="ECO:0000256" key="1">
    <source>
        <dbReference type="SAM" id="MobiDB-lite"/>
    </source>
</evidence>
<reference evidence="3" key="1">
    <citation type="submission" date="2023-06" db="EMBL/GenBank/DDBJ databases">
        <title>Genome-scale phylogeny and comparative genomics of the fungal order Sordariales.</title>
        <authorList>
            <consortium name="Lawrence Berkeley National Laboratory"/>
            <person name="Hensen N."/>
            <person name="Bonometti L."/>
            <person name="Westerberg I."/>
            <person name="Brannstrom I.O."/>
            <person name="Guillou S."/>
            <person name="Cros-Aarteil S."/>
            <person name="Calhoun S."/>
            <person name="Haridas S."/>
            <person name="Kuo A."/>
            <person name="Mondo S."/>
            <person name="Pangilinan J."/>
            <person name="Riley R."/>
            <person name="Labutti K."/>
            <person name="Andreopoulos B."/>
            <person name="Lipzen A."/>
            <person name="Chen C."/>
            <person name="Yanf M."/>
            <person name="Daum C."/>
            <person name="Ng V."/>
            <person name="Clum A."/>
            <person name="Steindorff A."/>
            <person name="Ohm R."/>
            <person name="Martin F."/>
            <person name="Silar P."/>
            <person name="Natvig D."/>
            <person name="Lalanne C."/>
            <person name="Gautier V."/>
            <person name="Ament-Velasquez S.L."/>
            <person name="Kruys A."/>
            <person name="Hutchinson M.I."/>
            <person name="Powell A.J."/>
            <person name="Barry K."/>
            <person name="Miller A.N."/>
            <person name="Grigoriev I.V."/>
            <person name="Debuchy R."/>
            <person name="Gladieux P."/>
            <person name="Thoren M.H."/>
            <person name="Johannesson H."/>
        </authorList>
    </citation>
    <scope>NUCLEOTIDE SEQUENCE</scope>
    <source>
        <strain evidence="3">CBS 307.81</strain>
    </source>
</reference>
<keyword evidence="4" id="KW-1185">Reference proteome</keyword>
<dbReference type="AlphaFoldDB" id="A0AA40D8U6"/>
<comment type="caution">
    <text evidence="3">The sequence shown here is derived from an EMBL/GenBank/DDBJ whole genome shotgun (WGS) entry which is preliminary data.</text>
</comment>